<dbReference type="STRING" id="1121942.SAMN02745148_01233"/>
<evidence type="ECO:0000259" key="2">
    <source>
        <dbReference type="Pfam" id="PF03061"/>
    </source>
</evidence>
<accession>A0A1M4WKC6</accession>
<sequence length="156" mass="16140">MTERSLPLEGAPGGSQEEDNGLVQMGFQRLLGMHVGEWSEDRAVVELSIGEQHLNRSGIVHGGVLTSLLDTALSLSGLYCSVPGNVRKGMTLSLTTTFVAAARGGVLRAVGQRRGGGKATFMASGEVLDAAGNVVAMGEGTFRVRSASQSPEGEPA</sequence>
<dbReference type="SUPFAM" id="SSF54637">
    <property type="entry name" value="Thioesterase/thiol ester dehydrase-isomerase"/>
    <property type="match status" value="1"/>
</dbReference>
<dbReference type="GO" id="GO:0016289">
    <property type="term" value="F:acyl-CoA hydrolase activity"/>
    <property type="evidence" value="ECO:0007669"/>
    <property type="project" value="UniProtKB-ARBA"/>
</dbReference>
<keyword evidence="1" id="KW-0378">Hydrolase</keyword>
<feature type="domain" description="Thioesterase" evidence="2">
    <location>
        <begin position="58"/>
        <end position="135"/>
    </location>
</feature>
<name>A0A1M4WKC6_9GAMM</name>
<dbReference type="AlphaFoldDB" id="A0A1M4WKC6"/>
<dbReference type="Proteomes" id="UP000184346">
    <property type="component" value="Unassembled WGS sequence"/>
</dbReference>
<dbReference type="InterPro" id="IPR029069">
    <property type="entry name" value="HotDog_dom_sf"/>
</dbReference>
<dbReference type="InterPro" id="IPR006683">
    <property type="entry name" value="Thioestr_dom"/>
</dbReference>
<keyword evidence="4" id="KW-1185">Reference proteome</keyword>
<dbReference type="InterPro" id="IPR003736">
    <property type="entry name" value="PAAI_dom"/>
</dbReference>
<reference evidence="3 4" key="1">
    <citation type="submission" date="2016-11" db="EMBL/GenBank/DDBJ databases">
        <authorList>
            <person name="Jaros S."/>
            <person name="Januszkiewicz K."/>
            <person name="Wedrychowicz H."/>
        </authorList>
    </citation>
    <scope>NUCLEOTIDE SEQUENCE [LARGE SCALE GENOMIC DNA]</scope>
    <source>
        <strain evidence="3 4">DSM 19980</strain>
    </source>
</reference>
<gene>
    <name evidence="3" type="ORF">SAMN02745148_01233</name>
</gene>
<dbReference type="RefSeq" id="WP_072820793.1">
    <property type="nucleotide sequence ID" value="NZ_FQUJ01000004.1"/>
</dbReference>
<dbReference type="PANTHER" id="PTHR42856:SF1">
    <property type="entry name" value="ACYL-COENZYME A THIOESTERASE PAAI"/>
    <property type="match status" value="1"/>
</dbReference>
<evidence type="ECO:0000256" key="1">
    <source>
        <dbReference type="ARBA" id="ARBA00022801"/>
    </source>
</evidence>
<evidence type="ECO:0000313" key="4">
    <source>
        <dbReference type="Proteomes" id="UP000184346"/>
    </source>
</evidence>
<dbReference type="PANTHER" id="PTHR42856">
    <property type="entry name" value="ACYL-COENZYME A THIOESTERASE PAAI"/>
    <property type="match status" value="1"/>
</dbReference>
<evidence type="ECO:0000313" key="3">
    <source>
        <dbReference type="EMBL" id="SHE81655.1"/>
    </source>
</evidence>
<proteinExistence type="predicted"/>
<dbReference type="NCBIfam" id="TIGR00369">
    <property type="entry name" value="unchar_dom_1"/>
    <property type="match status" value="1"/>
</dbReference>
<dbReference type="EMBL" id="FQUJ01000004">
    <property type="protein sequence ID" value="SHE81655.1"/>
    <property type="molecule type" value="Genomic_DNA"/>
</dbReference>
<protein>
    <submittedName>
        <fullName evidence="3">Uncharacterized domain 1-containing protein</fullName>
    </submittedName>
</protein>
<organism evidence="3 4">
    <name type="scientific">Modicisalibacter ilicicola DSM 19980</name>
    <dbReference type="NCBI Taxonomy" id="1121942"/>
    <lineage>
        <taxon>Bacteria</taxon>
        <taxon>Pseudomonadati</taxon>
        <taxon>Pseudomonadota</taxon>
        <taxon>Gammaproteobacteria</taxon>
        <taxon>Oceanospirillales</taxon>
        <taxon>Halomonadaceae</taxon>
        <taxon>Modicisalibacter</taxon>
    </lineage>
</organism>
<dbReference type="InterPro" id="IPR052723">
    <property type="entry name" value="Acyl-CoA_thioesterase_PaaI"/>
</dbReference>
<dbReference type="Gene3D" id="3.10.129.10">
    <property type="entry name" value="Hotdog Thioesterase"/>
    <property type="match status" value="1"/>
</dbReference>
<dbReference type="CDD" id="cd03443">
    <property type="entry name" value="PaaI_thioesterase"/>
    <property type="match status" value="1"/>
</dbReference>
<dbReference type="Pfam" id="PF03061">
    <property type="entry name" value="4HBT"/>
    <property type="match status" value="1"/>
</dbReference>